<dbReference type="Proteomes" id="UP001497535">
    <property type="component" value="Unassembled WGS sequence"/>
</dbReference>
<proteinExistence type="predicted"/>
<gene>
    <name evidence="1" type="ORF">MENTE1834_LOCUS32674</name>
</gene>
<sequence length="52" mass="6168">MLPFLNGLIPAEVNFIKFTNFYFFFSSSHYLFLRNKNANIKTKTTNYILISK</sequence>
<evidence type="ECO:0000313" key="1">
    <source>
        <dbReference type="EMBL" id="CAK5085236.1"/>
    </source>
</evidence>
<comment type="caution">
    <text evidence="1">The sequence shown here is derived from an EMBL/GenBank/DDBJ whole genome shotgun (WGS) entry which is preliminary data.</text>
</comment>
<name>A0ACB1A1A9_MELEN</name>
<keyword evidence="2" id="KW-1185">Reference proteome</keyword>
<organism evidence="1 2">
    <name type="scientific">Meloidogyne enterolobii</name>
    <name type="common">Root-knot nematode worm</name>
    <name type="synonym">Meloidogyne mayaguensis</name>
    <dbReference type="NCBI Taxonomy" id="390850"/>
    <lineage>
        <taxon>Eukaryota</taxon>
        <taxon>Metazoa</taxon>
        <taxon>Ecdysozoa</taxon>
        <taxon>Nematoda</taxon>
        <taxon>Chromadorea</taxon>
        <taxon>Rhabditida</taxon>
        <taxon>Tylenchina</taxon>
        <taxon>Tylenchomorpha</taxon>
        <taxon>Tylenchoidea</taxon>
        <taxon>Meloidogynidae</taxon>
        <taxon>Meloidogyninae</taxon>
        <taxon>Meloidogyne</taxon>
    </lineage>
</organism>
<protein>
    <submittedName>
        <fullName evidence="1">Uncharacterized protein</fullName>
    </submittedName>
</protein>
<dbReference type="EMBL" id="CAVMJV010000057">
    <property type="protein sequence ID" value="CAK5085236.1"/>
    <property type="molecule type" value="Genomic_DNA"/>
</dbReference>
<evidence type="ECO:0000313" key="2">
    <source>
        <dbReference type="Proteomes" id="UP001497535"/>
    </source>
</evidence>
<accession>A0ACB1A1A9</accession>
<reference evidence="1" key="1">
    <citation type="submission" date="2023-11" db="EMBL/GenBank/DDBJ databases">
        <authorList>
            <person name="Poullet M."/>
        </authorList>
    </citation>
    <scope>NUCLEOTIDE SEQUENCE</scope>
    <source>
        <strain evidence="1">E1834</strain>
    </source>
</reference>